<reference evidence="1 2" key="1">
    <citation type="submission" date="2018-01" db="EMBL/GenBank/DDBJ databases">
        <title>Denitrification phenotypes of diverse strains of Pseudomonas stutzeri.</title>
        <authorList>
            <person name="Milligan D.A."/>
            <person name="Bergaust L."/>
            <person name="Bakken L.R."/>
            <person name="Frostegard A."/>
        </authorList>
    </citation>
    <scope>NUCLEOTIDE SEQUENCE [LARGE SCALE GENOMIC DNA]</scope>
    <source>
        <strain evidence="1 2">24a75</strain>
    </source>
</reference>
<evidence type="ECO:0000313" key="2">
    <source>
        <dbReference type="Proteomes" id="UP000236023"/>
    </source>
</evidence>
<dbReference type="Proteomes" id="UP000236023">
    <property type="component" value="Unassembled WGS sequence"/>
</dbReference>
<sequence length="59" mass="6831">MGGIIYKHYILKALNISLSIFYQAEVWLEIDLAGQLLYNRRSLKRGPFRPAMDHQVNAP</sequence>
<dbReference type="EMBL" id="POUT01000001">
    <property type="protein sequence ID" value="PNG11620.1"/>
    <property type="molecule type" value="Genomic_DNA"/>
</dbReference>
<name>A0A2N8TA33_STUST</name>
<organism evidence="1 2">
    <name type="scientific">Stutzerimonas stutzeri</name>
    <name type="common">Pseudomonas stutzeri</name>
    <dbReference type="NCBI Taxonomy" id="316"/>
    <lineage>
        <taxon>Bacteria</taxon>
        <taxon>Pseudomonadati</taxon>
        <taxon>Pseudomonadota</taxon>
        <taxon>Gammaproteobacteria</taxon>
        <taxon>Pseudomonadales</taxon>
        <taxon>Pseudomonadaceae</taxon>
        <taxon>Stutzerimonas</taxon>
    </lineage>
</organism>
<dbReference type="AlphaFoldDB" id="A0A2N8TA33"/>
<comment type="caution">
    <text evidence="1">The sequence shown here is derived from an EMBL/GenBank/DDBJ whole genome shotgun (WGS) entry which is preliminary data.</text>
</comment>
<accession>A0A2N8TA33</accession>
<evidence type="ECO:0000313" key="1">
    <source>
        <dbReference type="EMBL" id="PNG11620.1"/>
    </source>
</evidence>
<proteinExistence type="predicted"/>
<protein>
    <submittedName>
        <fullName evidence="1">Uncharacterized protein</fullName>
    </submittedName>
</protein>
<gene>
    <name evidence="1" type="ORF">CXK94_03285</name>
</gene>